<dbReference type="KEGG" id="cput:CONPUDRAFT_170260"/>
<dbReference type="SUPFAM" id="SSF52047">
    <property type="entry name" value="RNI-like"/>
    <property type="match status" value="1"/>
</dbReference>
<dbReference type="Gene3D" id="1.20.1280.50">
    <property type="match status" value="1"/>
</dbReference>
<organism evidence="2 3">
    <name type="scientific">Coniophora puteana (strain RWD-64-598)</name>
    <name type="common">Brown rot fungus</name>
    <dbReference type="NCBI Taxonomy" id="741705"/>
    <lineage>
        <taxon>Eukaryota</taxon>
        <taxon>Fungi</taxon>
        <taxon>Dikarya</taxon>
        <taxon>Basidiomycota</taxon>
        <taxon>Agaricomycotina</taxon>
        <taxon>Agaricomycetes</taxon>
        <taxon>Agaricomycetidae</taxon>
        <taxon>Boletales</taxon>
        <taxon>Coniophorineae</taxon>
        <taxon>Coniophoraceae</taxon>
        <taxon>Coniophora</taxon>
    </lineage>
</organism>
<dbReference type="OrthoDB" id="2646305at2759"/>
<accession>R7SDL0</accession>
<dbReference type="AlphaFoldDB" id="R7SDL0"/>
<gene>
    <name evidence="2" type="ORF">CONPUDRAFT_170260</name>
</gene>
<evidence type="ECO:0000313" key="2">
    <source>
        <dbReference type="EMBL" id="EIW74248.1"/>
    </source>
</evidence>
<proteinExistence type="predicted"/>
<dbReference type="Pfam" id="PF12937">
    <property type="entry name" value="F-box-like"/>
    <property type="match status" value="1"/>
</dbReference>
<keyword evidence="3" id="KW-1185">Reference proteome</keyword>
<dbReference type="GeneID" id="19206419"/>
<reference evidence="3" key="1">
    <citation type="journal article" date="2012" name="Science">
        <title>The Paleozoic origin of enzymatic lignin decomposition reconstructed from 31 fungal genomes.</title>
        <authorList>
            <person name="Floudas D."/>
            <person name="Binder M."/>
            <person name="Riley R."/>
            <person name="Barry K."/>
            <person name="Blanchette R.A."/>
            <person name="Henrissat B."/>
            <person name="Martinez A.T."/>
            <person name="Otillar R."/>
            <person name="Spatafora J.W."/>
            <person name="Yadav J.S."/>
            <person name="Aerts A."/>
            <person name="Benoit I."/>
            <person name="Boyd A."/>
            <person name="Carlson A."/>
            <person name="Copeland A."/>
            <person name="Coutinho P.M."/>
            <person name="de Vries R.P."/>
            <person name="Ferreira P."/>
            <person name="Findley K."/>
            <person name="Foster B."/>
            <person name="Gaskell J."/>
            <person name="Glotzer D."/>
            <person name="Gorecki P."/>
            <person name="Heitman J."/>
            <person name="Hesse C."/>
            <person name="Hori C."/>
            <person name="Igarashi K."/>
            <person name="Jurgens J.A."/>
            <person name="Kallen N."/>
            <person name="Kersten P."/>
            <person name="Kohler A."/>
            <person name="Kuees U."/>
            <person name="Kumar T.K.A."/>
            <person name="Kuo A."/>
            <person name="LaButti K."/>
            <person name="Larrondo L.F."/>
            <person name="Lindquist E."/>
            <person name="Ling A."/>
            <person name="Lombard V."/>
            <person name="Lucas S."/>
            <person name="Lundell T."/>
            <person name="Martin R."/>
            <person name="McLaughlin D.J."/>
            <person name="Morgenstern I."/>
            <person name="Morin E."/>
            <person name="Murat C."/>
            <person name="Nagy L.G."/>
            <person name="Nolan M."/>
            <person name="Ohm R.A."/>
            <person name="Patyshakuliyeva A."/>
            <person name="Rokas A."/>
            <person name="Ruiz-Duenas F.J."/>
            <person name="Sabat G."/>
            <person name="Salamov A."/>
            <person name="Samejima M."/>
            <person name="Schmutz J."/>
            <person name="Slot J.C."/>
            <person name="St John F."/>
            <person name="Stenlid J."/>
            <person name="Sun H."/>
            <person name="Sun S."/>
            <person name="Syed K."/>
            <person name="Tsang A."/>
            <person name="Wiebenga A."/>
            <person name="Young D."/>
            <person name="Pisabarro A."/>
            <person name="Eastwood D.C."/>
            <person name="Martin F."/>
            <person name="Cullen D."/>
            <person name="Grigoriev I.V."/>
            <person name="Hibbett D.S."/>
        </authorList>
    </citation>
    <scope>NUCLEOTIDE SEQUENCE [LARGE SCALE GENOMIC DNA]</scope>
    <source>
        <strain evidence="3">RWD-64-598 SS2</strain>
    </source>
</reference>
<protein>
    <recommendedName>
        <fullName evidence="1">F-box domain-containing protein</fullName>
    </recommendedName>
</protein>
<dbReference type="EMBL" id="JH711593">
    <property type="protein sequence ID" value="EIW74248.1"/>
    <property type="molecule type" value="Genomic_DNA"/>
</dbReference>
<dbReference type="RefSeq" id="XP_007775606.1">
    <property type="nucleotide sequence ID" value="XM_007777416.1"/>
</dbReference>
<name>R7SDL0_CONPW</name>
<feature type="domain" description="F-box" evidence="1">
    <location>
        <begin position="88"/>
        <end position="151"/>
    </location>
</feature>
<dbReference type="InterPro" id="IPR032675">
    <property type="entry name" value="LRR_dom_sf"/>
</dbReference>
<dbReference type="Gene3D" id="3.80.10.10">
    <property type="entry name" value="Ribonuclease Inhibitor"/>
    <property type="match status" value="1"/>
</dbReference>
<sequence length="466" mass="53128">MSLKAILNLLDDITSEVERFNEGKWEILSETNLPVILDQEIVDVRHNLARFSDMITDIDTIVGSLLDCRWKLESHRLGHSRSISAVIRLPAEILSDIFVRSTAIEVDFSRSRSRIPPLHETISPGRSVSVSLAQVCRRWREIALSTPQIWNFIAPFDRHDALCGGTLPHFDELVARSGSAPLHLFCKPGEAQQLIELFDVISVNGPRSRTIGLVIDANELESDQWLDDDVDSWIASFPNLRRLTLNRLDEFPTQVVSRIYHLTHLDIQGAYATEFVEVIGMHWEYLECLVVNGGSMEGITWNSLSARIPQLKELYVQAYSTGRADSGDEEDDDPSSNEVVYPIHPRLQVLSLSDVYQDTPKHIDLTQFDRAFPVLSHLALTWSRMQDIREGLSGALERRTRPMQSLAICYGMYPPSLTQESALLRLGEQYNIESVEYVPRWHNWSVYADTMEKWYSPHVARHPGLR</sequence>
<evidence type="ECO:0000259" key="1">
    <source>
        <dbReference type="Pfam" id="PF12937"/>
    </source>
</evidence>
<dbReference type="Proteomes" id="UP000053558">
    <property type="component" value="Unassembled WGS sequence"/>
</dbReference>
<dbReference type="InterPro" id="IPR001810">
    <property type="entry name" value="F-box_dom"/>
</dbReference>
<evidence type="ECO:0000313" key="3">
    <source>
        <dbReference type="Proteomes" id="UP000053558"/>
    </source>
</evidence>